<reference evidence="1 2" key="1">
    <citation type="submission" date="2020-01" db="EMBL/GenBank/DDBJ databases">
        <title>Genomic analysis of Aminipila sp. CBA3637.</title>
        <authorList>
            <person name="Kim Y.B."/>
            <person name="Roh S.W."/>
        </authorList>
    </citation>
    <scope>NUCLEOTIDE SEQUENCE [LARGE SCALE GENOMIC DNA]</scope>
    <source>
        <strain evidence="1 2">CBA3637</strain>
    </source>
</reference>
<dbReference type="RefSeq" id="WP_162363521.1">
    <property type="nucleotide sequence ID" value="NZ_CP047591.1"/>
</dbReference>
<proteinExistence type="predicted"/>
<organism evidence="1 2">
    <name type="scientific">Aminipila terrae</name>
    <dbReference type="NCBI Taxonomy" id="2697030"/>
    <lineage>
        <taxon>Bacteria</taxon>
        <taxon>Bacillati</taxon>
        <taxon>Bacillota</taxon>
        <taxon>Clostridia</taxon>
        <taxon>Peptostreptococcales</taxon>
        <taxon>Anaerovoracaceae</taxon>
        <taxon>Aminipila</taxon>
    </lineage>
</organism>
<protein>
    <submittedName>
        <fullName evidence="1">Uncharacterized protein</fullName>
    </submittedName>
</protein>
<evidence type="ECO:0000313" key="1">
    <source>
        <dbReference type="EMBL" id="QHI73757.1"/>
    </source>
</evidence>
<name>A0A6P1MIM7_9FIRM</name>
<evidence type="ECO:0000313" key="2">
    <source>
        <dbReference type="Proteomes" id="UP000463883"/>
    </source>
</evidence>
<dbReference type="Proteomes" id="UP000463883">
    <property type="component" value="Chromosome"/>
</dbReference>
<keyword evidence="2" id="KW-1185">Reference proteome</keyword>
<dbReference type="AlphaFoldDB" id="A0A6P1MIM7"/>
<sequence>MTYELKKDVEDLTEVDMVCFGDRVVKEDQYVGLSERMAYIIDKVKDRPDAVIRIKKKQAETEILLSKIEDRLGVTIDELMKKER</sequence>
<gene>
    <name evidence="1" type="ORF">Ami3637_16440</name>
</gene>
<accession>A0A6P1MIM7</accession>
<dbReference type="KEGG" id="amic:Ami3637_16440"/>
<dbReference type="EMBL" id="CP047591">
    <property type="protein sequence ID" value="QHI73757.1"/>
    <property type="molecule type" value="Genomic_DNA"/>
</dbReference>